<dbReference type="AlphaFoldDB" id="A0AA38BN48"/>
<dbReference type="Proteomes" id="UP000824469">
    <property type="component" value="Unassembled WGS sequence"/>
</dbReference>
<evidence type="ECO:0000313" key="2">
    <source>
        <dbReference type="EMBL" id="KAH9287466.1"/>
    </source>
</evidence>
<organism evidence="2 3">
    <name type="scientific">Taxus chinensis</name>
    <name type="common">Chinese yew</name>
    <name type="synonym">Taxus wallichiana var. chinensis</name>
    <dbReference type="NCBI Taxonomy" id="29808"/>
    <lineage>
        <taxon>Eukaryota</taxon>
        <taxon>Viridiplantae</taxon>
        <taxon>Streptophyta</taxon>
        <taxon>Embryophyta</taxon>
        <taxon>Tracheophyta</taxon>
        <taxon>Spermatophyta</taxon>
        <taxon>Pinopsida</taxon>
        <taxon>Pinidae</taxon>
        <taxon>Conifers II</taxon>
        <taxon>Cupressales</taxon>
        <taxon>Taxaceae</taxon>
        <taxon>Taxus</taxon>
    </lineage>
</organism>
<feature type="non-terminal residue" evidence="2">
    <location>
        <position position="1"/>
    </location>
</feature>
<reference evidence="2 3" key="1">
    <citation type="journal article" date="2021" name="Nat. Plants">
        <title>The Taxus genome provides insights into paclitaxel biosynthesis.</title>
        <authorList>
            <person name="Xiong X."/>
            <person name="Gou J."/>
            <person name="Liao Q."/>
            <person name="Li Y."/>
            <person name="Zhou Q."/>
            <person name="Bi G."/>
            <person name="Li C."/>
            <person name="Du R."/>
            <person name="Wang X."/>
            <person name="Sun T."/>
            <person name="Guo L."/>
            <person name="Liang H."/>
            <person name="Lu P."/>
            <person name="Wu Y."/>
            <person name="Zhang Z."/>
            <person name="Ro D.K."/>
            <person name="Shang Y."/>
            <person name="Huang S."/>
            <person name="Yan J."/>
        </authorList>
    </citation>
    <scope>NUCLEOTIDE SEQUENCE [LARGE SCALE GENOMIC DNA]</scope>
    <source>
        <strain evidence="2">Ta-2019</strain>
    </source>
</reference>
<sequence length="104" mass="11649">PNMQGQPKPPSKPTQMPVVASHAQERNVQAKGQKRDLSSPFSIIDQMKKTNVNISMWEYLSIPGQRDLLQAAMKNWSTSNQQVHMQEKVLTNVSQPEGNHGGQQ</sequence>
<evidence type="ECO:0000256" key="1">
    <source>
        <dbReference type="SAM" id="MobiDB-lite"/>
    </source>
</evidence>
<proteinExistence type="predicted"/>
<feature type="non-terminal residue" evidence="2">
    <location>
        <position position="104"/>
    </location>
</feature>
<name>A0AA38BN48_TAXCH</name>
<gene>
    <name evidence="2" type="ORF">KI387_031583</name>
</gene>
<protein>
    <submittedName>
        <fullName evidence="2">Uncharacterized protein</fullName>
    </submittedName>
</protein>
<feature type="region of interest" description="Disordered" evidence="1">
    <location>
        <begin position="1"/>
        <end position="39"/>
    </location>
</feature>
<accession>A0AA38BN48</accession>
<dbReference type="EMBL" id="JAHRHJ020003813">
    <property type="protein sequence ID" value="KAH9287466.1"/>
    <property type="molecule type" value="Genomic_DNA"/>
</dbReference>
<keyword evidence="3" id="KW-1185">Reference proteome</keyword>
<evidence type="ECO:0000313" key="3">
    <source>
        <dbReference type="Proteomes" id="UP000824469"/>
    </source>
</evidence>
<comment type="caution">
    <text evidence="2">The sequence shown here is derived from an EMBL/GenBank/DDBJ whole genome shotgun (WGS) entry which is preliminary data.</text>
</comment>